<reference evidence="2 3" key="1">
    <citation type="submission" date="2019-03" db="EMBL/GenBank/DDBJ databases">
        <title>Genomic Encyclopedia of Type Strains, Phase IV (KMG-IV): sequencing the most valuable type-strain genomes for metagenomic binning, comparative biology and taxonomic classification.</title>
        <authorList>
            <person name="Goeker M."/>
        </authorList>
    </citation>
    <scope>NUCLEOTIDE SEQUENCE [LARGE SCALE GENOMIC DNA]</scope>
    <source>
        <strain evidence="2 3">DSM 24629</strain>
    </source>
</reference>
<accession>A0A4R3MTS8</accession>
<dbReference type="Pfam" id="PF07561">
    <property type="entry name" value="DUF1540"/>
    <property type="match status" value="1"/>
</dbReference>
<comment type="caution">
    <text evidence="2">The sequence shown here is derived from an EMBL/GenBank/DDBJ whole genome shotgun (WGS) entry which is preliminary data.</text>
</comment>
<evidence type="ECO:0000313" key="3">
    <source>
        <dbReference type="Proteomes" id="UP000294902"/>
    </source>
</evidence>
<gene>
    <name evidence="2" type="ORF">EDC18_10111</name>
</gene>
<evidence type="ECO:0000259" key="1">
    <source>
        <dbReference type="Pfam" id="PF07561"/>
    </source>
</evidence>
<name>A0A4R3MTS8_9FIRM</name>
<keyword evidence="3" id="KW-1185">Reference proteome</keyword>
<dbReference type="InterPro" id="IPR011437">
    <property type="entry name" value="DUF1540"/>
</dbReference>
<feature type="domain" description="DUF1540" evidence="1">
    <location>
        <begin position="7"/>
        <end position="49"/>
    </location>
</feature>
<dbReference type="Proteomes" id="UP000294902">
    <property type="component" value="Unassembled WGS sequence"/>
</dbReference>
<protein>
    <submittedName>
        <fullName evidence="2">Uncharacterized protein DUF1540</fullName>
    </submittedName>
</protein>
<dbReference type="RefSeq" id="WP_132249057.1">
    <property type="nucleotide sequence ID" value="NZ_SMAL01000001.1"/>
</dbReference>
<proteinExistence type="predicted"/>
<dbReference type="EMBL" id="SMAL01000001">
    <property type="protein sequence ID" value="TCT16716.1"/>
    <property type="molecule type" value="Genomic_DNA"/>
</dbReference>
<organism evidence="2 3">
    <name type="scientific">Natranaerovirga pectinivora</name>
    <dbReference type="NCBI Taxonomy" id="682400"/>
    <lineage>
        <taxon>Bacteria</taxon>
        <taxon>Bacillati</taxon>
        <taxon>Bacillota</taxon>
        <taxon>Clostridia</taxon>
        <taxon>Lachnospirales</taxon>
        <taxon>Natranaerovirgaceae</taxon>
        <taxon>Natranaerovirga</taxon>
    </lineage>
</organism>
<dbReference type="AlphaFoldDB" id="A0A4R3MTS8"/>
<sequence length="54" mass="6092">MNINKSIGCEVTTCKYHAKDQQYCSLDNIMVVQHHNNAQTVEATDCGSFENDNK</sequence>
<dbReference type="OrthoDB" id="1756089at2"/>
<evidence type="ECO:0000313" key="2">
    <source>
        <dbReference type="EMBL" id="TCT16716.1"/>
    </source>
</evidence>